<protein>
    <submittedName>
        <fullName evidence="1">Uncharacterized protein</fullName>
    </submittedName>
</protein>
<evidence type="ECO:0000313" key="1">
    <source>
        <dbReference type="EMBL" id="PSR30319.1"/>
    </source>
</evidence>
<dbReference type="EMBL" id="PXYT01000011">
    <property type="protein sequence ID" value="PSR30319.1"/>
    <property type="molecule type" value="Genomic_DNA"/>
</dbReference>
<reference evidence="1 2" key="1">
    <citation type="journal article" date="2014" name="BMC Genomics">
        <title>Comparison of environmental and isolate Sulfobacillus genomes reveals diverse carbon, sulfur, nitrogen, and hydrogen metabolisms.</title>
        <authorList>
            <person name="Justice N.B."/>
            <person name="Norman A."/>
            <person name="Brown C.T."/>
            <person name="Singh A."/>
            <person name="Thomas B.C."/>
            <person name="Banfield J.F."/>
        </authorList>
    </citation>
    <scope>NUCLEOTIDE SEQUENCE [LARGE SCALE GENOMIC DNA]</scope>
    <source>
        <strain evidence="1">AMDSBA1</strain>
    </source>
</reference>
<evidence type="ECO:0000313" key="2">
    <source>
        <dbReference type="Proteomes" id="UP000242699"/>
    </source>
</evidence>
<comment type="caution">
    <text evidence="1">The sequence shown here is derived from an EMBL/GenBank/DDBJ whole genome shotgun (WGS) entry which is preliminary data.</text>
</comment>
<dbReference type="Proteomes" id="UP000242699">
    <property type="component" value="Unassembled WGS sequence"/>
</dbReference>
<organism evidence="1 2">
    <name type="scientific">Sulfobacillus benefaciens</name>
    <dbReference type="NCBI Taxonomy" id="453960"/>
    <lineage>
        <taxon>Bacteria</taxon>
        <taxon>Bacillati</taxon>
        <taxon>Bacillota</taxon>
        <taxon>Clostridia</taxon>
        <taxon>Eubacteriales</taxon>
        <taxon>Clostridiales Family XVII. Incertae Sedis</taxon>
        <taxon>Sulfobacillus</taxon>
    </lineage>
</organism>
<gene>
    <name evidence="1" type="ORF">C7B43_06280</name>
</gene>
<accession>A0A2T2X756</accession>
<name>A0A2T2X756_9FIRM</name>
<sequence>MLHDFLTSSFLTSHMFVTGRVDLDSAVEYKRVGVAYFLYAFVVRMDFITFMAQKFGRGYDFHHEG</sequence>
<proteinExistence type="predicted"/>
<dbReference type="AlphaFoldDB" id="A0A2T2X756"/>